<dbReference type="AlphaFoldDB" id="A0A379JJW0"/>
<evidence type="ECO:0000259" key="1">
    <source>
        <dbReference type="PROSITE" id="PS51725"/>
    </source>
</evidence>
<dbReference type="Pfam" id="PF03992">
    <property type="entry name" value="ABM"/>
    <property type="match status" value="1"/>
</dbReference>
<dbReference type="InterPro" id="IPR050404">
    <property type="entry name" value="Heme-degrading_MO"/>
</dbReference>
<organism evidence="2 3">
    <name type="scientific">Nocardia otitidiscaviarum</name>
    <dbReference type="NCBI Taxonomy" id="1823"/>
    <lineage>
        <taxon>Bacteria</taxon>
        <taxon>Bacillati</taxon>
        <taxon>Actinomycetota</taxon>
        <taxon>Actinomycetes</taxon>
        <taxon>Mycobacteriales</taxon>
        <taxon>Nocardiaceae</taxon>
        <taxon>Nocardia</taxon>
    </lineage>
</organism>
<proteinExistence type="predicted"/>
<dbReference type="PANTHER" id="PTHR34474:SF2">
    <property type="entry name" value="SIGNAL TRANSDUCTION PROTEIN TRAP"/>
    <property type="match status" value="1"/>
</dbReference>
<dbReference type="PANTHER" id="PTHR34474">
    <property type="entry name" value="SIGNAL TRANSDUCTION PROTEIN TRAP"/>
    <property type="match status" value="1"/>
</dbReference>
<dbReference type="STRING" id="1406858.GCA_000710895_03577"/>
<dbReference type="InterPro" id="IPR007138">
    <property type="entry name" value="ABM_dom"/>
</dbReference>
<sequence>MILEHALLPVRPGQSADFEAAFARARHIIAGMPGFRSLSLSRCLERPDTYLLLVEWDRLTDHTEGFRGSAEYREWKALLHPFYEPFPVVEHFAPVSELTTAASPANTAGSPEGN</sequence>
<dbReference type="Gene3D" id="3.30.70.100">
    <property type="match status" value="1"/>
</dbReference>
<dbReference type="EMBL" id="UGRY01000004">
    <property type="protein sequence ID" value="SUD48273.1"/>
    <property type="molecule type" value="Genomic_DNA"/>
</dbReference>
<protein>
    <submittedName>
        <fullName evidence="2">Uncharacterized protein conserved in bacteria</fullName>
    </submittedName>
</protein>
<accession>A0A379JJW0</accession>
<dbReference type="SUPFAM" id="SSF54909">
    <property type="entry name" value="Dimeric alpha+beta barrel"/>
    <property type="match status" value="1"/>
</dbReference>
<dbReference type="PROSITE" id="PS51725">
    <property type="entry name" value="ABM"/>
    <property type="match status" value="1"/>
</dbReference>
<name>A0A379JJW0_9NOCA</name>
<dbReference type="InterPro" id="IPR011008">
    <property type="entry name" value="Dimeric_a/b-barrel"/>
</dbReference>
<reference evidence="2 3" key="1">
    <citation type="submission" date="2018-06" db="EMBL/GenBank/DDBJ databases">
        <authorList>
            <consortium name="Pathogen Informatics"/>
            <person name="Doyle S."/>
        </authorList>
    </citation>
    <scope>NUCLEOTIDE SEQUENCE [LARGE SCALE GENOMIC DNA]</scope>
    <source>
        <strain evidence="2 3">NCTC1934</strain>
    </source>
</reference>
<keyword evidence="3" id="KW-1185">Reference proteome</keyword>
<evidence type="ECO:0000313" key="3">
    <source>
        <dbReference type="Proteomes" id="UP000255467"/>
    </source>
</evidence>
<dbReference type="Proteomes" id="UP000255467">
    <property type="component" value="Unassembled WGS sequence"/>
</dbReference>
<dbReference type="OrthoDB" id="9798157at2"/>
<feature type="domain" description="ABM" evidence="1">
    <location>
        <begin position="2"/>
        <end position="92"/>
    </location>
</feature>
<dbReference type="RefSeq" id="WP_039812743.1">
    <property type="nucleotide sequence ID" value="NZ_UGRY01000004.1"/>
</dbReference>
<gene>
    <name evidence="2" type="ORF">NCTC1934_05604</name>
</gene>
<evidence type="ECO:0000313" key="2">
    <source>
        <dbReference type="EMBL" id="SUD48273.1"/>
    </source>
</evidence>